<protein>
    <recommendedName>
        <fullName evidence="3">F-box domain-containing protein</fullName>
    </recommendedName>
</protein>
<evidence type="ECO:0008006" key="3">
    <source>
        <dbReference type="Google" id="ProtNLM"/>
    </source>
</evidence>
<dbReference type="AlphaFoldDB" id="A0A443S260"/>
<keyword evidence="2" id="KW-1185">Reference proteome</keyword>
<sequence>MELFKRVTDLFQIWLNTKQISQNVDSEYIVSPIHTFNEDTFEIFGDNLSPEELLNLRAVSPWMKSMVDNFCAHKRDLVVYREMTEEHIKFLGSLYHSVVSLRIKDAKFDNIADFFPQHTGNYHSYNAFRSVFTDVCIHFKGIQTLHVDCFPAQDRVQFPMALKNWPDLKHLHLQYVDLDPIHLKQIVPQLESIFLKTSLIIKNDKLLENAQKLKQFKYCDWRYSFALNIHQGSVLHTLNVKSITIHSKINIDDTHLSSFKAAESLCLHIYNLNDSQLSSLLSKTSHLKYLTLNVGANDYFLVTKSFINALTKITSLQKFTLKDKDCARIKYVSRKFGNAIILSY</sequence>
<evidence type="ECO:0000313" key="2">
    <source>
        <dbReference type="Proteomes" id="UP000288716"/>
    </source>
</evidence>
<comment type="caution">
    <text evidence="1">The sequence shown here is derived from an EMBL/GenBank/DDBJ whole genome shotgun (WGS) entry which is preliminary data.</text>
</comment>
<dbReference type="InterPro" id="IPR032675">
    <property type="entry name" value="LRR_dom_sf"/>
</dbReference>
<dbReference type="Gene3D" id="3.80.10.10">
    <property type="entry name" value="Ribonuclease Inhibitor"/>
    <property type="match status" value="1"/>
</dbReference>
<evidence type="ECO:0000313" key="1">
    <source>
        <dbReference type="EMBL" id="RWS21573.1"/>
    </source>
</evidence>
<dbReference type="EMBL" id="NCKV01011685">
    <property type="protein sequence ID" value="RWS21573.1"/>
    <property type="molecule type" value="Genomic_DNA"/>
</dbReference>
<name>A0A443S260_9ACAR</name>
<accession>A0A443S260</accession>
<gene>
    <name evidence="1" type="ORF">B4U80_14129</name>
</gene>
<organism evidence="1 2">
    <name type="scientific">Leptotrombidium deliense</name>
    <dbReference type="NCBI Taxonomy" id="299467"/>
    <lineage>
        <taxon>Eukaryota</taxon>
        <taxon>Metazoa</taxon>
        <taxon>Ecdysozoa</taxon>
        <taxon>Arthropoda</taxon>
        <taxon>Chelicerata</taxon>
        <taxon>Arachnida</taxon>
        <taxon>Acari</taxon>
        <taxon>Acariformes</taxon>
        <taxon>Trombidiformes</taxon>
        <taxon>Prostigmata</taxon>
        <taxon>Anystina</taxon>
        <taxon>Parasitengona</taxon>
        <taxon>Trombiculoidea</taxon>
        <taxon>Trombiculidae</taxon>
        <taxon>Leptotrombidium</taxon>
    </lineage>
</organism>
<dbReference type="VEuPathDB" id="VectorBase:LDEU010467"/>
<dbReference type="SUPFAM" id="SSF52047">
    <property type="entry name" value="RNI-like"/>
    <property type="match status" value="1"/>
</dbReference>
<proteinExistence type="predicted"/>
<dbReference type="Proteomes" id="UP000288716">
    <property type="component" value="Unassembled WGS sequence"/>
</dbReference>
<reference evidence="1 2" key="1">
    <citation type="journal article" date="2018" name="Gigascience">
        <title>Genomes of trombidid mites reveal novel predicted allergens and laterally-transferred genes associated with secondary metabolism.</title>
        <authorList>
            <person name="Dong X."/>
            <person name="Chaisiri K."/>
            <person name="Xia D."/>
            <person name="Armstrong S.D."/>
            <person name="Fang Y."/>
            <person name="Donnelly M.J."/>
            <person name="Kadowaki T."/>
            <person name="McGarry J.W."/>
            <person name="Darby A.C."/>
            <person name="Makepeace B.L."/>
        </authorList>
    </citation>
    <scope>NUCLEOTIDE SEQUENCE [LARGE SCALE GENOMIC DNA]</scope>
    <source>
        <strain evidence="1">UoL-UT</strain>
    </source>
</reference>